<dbReference type="SUPFAM" id="SSF53187">
    <property type="entry name" value="Zn-dependent exopeptidases"/>
    <property type="match status" value="1"/>
</dbReference>
<dbReference type="InterPro" id="IPR036264">
    <property type="entry name" value="Bact_exopeptidase_dim_dom"/>
</dbReference>
<keyword evidence="7" id="KW-0378">Hydrolase</keyword>
<dbReference type="AlphaFoldDB" id="A0A167I5D8"/>
<dbReference type="Pfam" id="PF07687">
    <property type="entry name" value="M20_dimer"/>
    <property type="match status" value="1"/>
</dbReference>
<evidence type="ECO:0000313" key="14">
    <source>
        <dbReference type="EMBL" id="KZO92320.1"/>
    </source>
</evidence>
<dbReference type="InterPro" id="IPR011650">
    <property type="entry name" value="Peptidase_M20_dimer"/>
</dbReference>
<dbReference type="PANTHER" id="PTHR42937:SF1">
    <property type="entry name" value="DIAMINOPROPIONATE AMMONIA-LYASE"/>
    <property type="match status" value="1"/>
</dbReference>
<dbReference type="GO" id="GO:0009014">
    <property type="term" value="F:succinyl-diaminopimelate desuccinylase activity"/>
    <property type="evidence" value="ECO:0007669"/>
    <property type="project" value="UniProtKB-EC"/>
</dbReference>
<dbReference type="Proteomes" id="UP000076738">
    <property type="component" value="Unassembled WGS sequence"/>
</dbReference>
<accession>A0A167I5D8</accession>
<evidence type="ECO:0000256" key="9">
    <source>
        <dbReference type="ARBA" id="ARBA00023285"/>
    </source>
</evidence>
<evidence type="ECO:0000256" key="7">
    <source>
        <dbReference type="ARBA" id="ARBA00022801"/>
    </source>
</evidence>
<evidence type="ECO:0000256" key="11">
    <source>
        <dbReference type="SAM" id="MobiDB-lite"/>
    </source>
</evidence>
<evidence type="ECO:0000256" key="5">
    <source>
        <dbReference type="ARBA" id="ARBA00011921"/>
    </source>
</evidence>
<evidence type="ECO:0000256" key="1">
    <source>
        <dbReference type="ARBA" id="ARBA00001941"/>
    </source>
</evidence>
<dbReference type="EMBL" id="KV417312">
    <property type="protein sequence ID" value="KZO92320.1"/>
    <property type="molecule type" value="Genomic_DNA"/>
</dbReference>
<evidence type="ECO:0000256" key="10">
    <source>
        <dbReference type="ARBA" id="ARBA00051301"/>
    </source>
</evidence>
<protein>
    <recommendedName>
        <fullName evidence="6">Probable succinyl-diaminopimelate desuccinylase</fullName>
        <ecNumber evidence="5">3.5.1.18</ecNumber>
    </recommendedName>
</protein>
<keyword evidence="8" id="KW-0862">Zinc</keyword>
<name>A0A167I5D8_CALVF</name>
<dbReference type="Gene3D" id="3.30.70.360">
    <property type="match status" value="1"/>
</dbReference>
<feature type="domain" description="Peptidase M20 dimerisation" evidence="13">
    <location>
        <begin position="545"/>
        <end position="651"/>
    </location>
</feature>
<dbReference type="PROSITE" id="PS00758">
    <property type="entry name" value="ARGE_DAPE_CPG2_1"/>
    <property type="match status" value="1"/>
</dbReference>
<dbReference type="SUPFAM" id="SSF53686">
    <property type="entry name" value="Tryptophan synthase beta subunit-like PLP-dependent enzymes"/>
    <property type="match status" value="1"/>
</dbReference>
<dbReference type="UniPathway" id="UPA00034">
    <property type="reaction ID" value="UER00021"/>
</dbReference>
<proteinExistence type="inferred from homology"/>
<dbReference type="EC" id="3.5.1.18" evidence="5"/>
<comment type="cofactor">
    <cofactor evidence="2">
        <name>Zn(2+)</name>
        <dbReference type="ChEBI" id="CHEBI:29105"/>
    </cofactor>
</comment>
<feature type="domain" description="Tryptophan synthase beta chain-like PALP" evidence="12">
    <location>
        <begin position="36"/>
        <end position="359"/>
    </location>
</feature>
<dbReference type="Pfam" id="PF00291">
    <property type="entry name" value="PALP"/>
    <property type="match status" value="1"/>
</dbReference>
<evidence type="ECO:0000256" key="8">
    <source>
        <dbReference type="ARBA" id="ARBA00022833"/>
    </source>
</evidence>
<feature type="region of interest" description="Disordered" evidence="11">
    <location>
        <begin position="1"/>
        <end position="33"/>
    </location>
</feature>
<evidence type="ECO:0000313" key="15">
    <source>
        <dbReference type="Proteomes" id="UP000076738"/>
    </source>
</evidence>
<dbReference type="NCBIfam" id="TIGR01910">
    <property type="entry name" value="DapE-ArgE"/>
    <property type="match status" value="1"/>
</dbReference>
<keyword evidence="15" id="KW-1185">Reference proteome</keyword>
<dbReference type="InterPro" id="IPR002933">
    <property type="entry name" value="Peptidase_M20"/>
</dbReference>
<dbReference type="InterPro" id="IPR001261">
    <property type="entry name" value="ArgE/DapE_CS"/>
</dbReference>
<dbReference type="Pfam" id="PF01546">
    <property type="entry name" value="Peptidase_M20"/>
    <property type="match status" value="1"/>
</dbReference>
<dbReference type="InterPro" id="IPR036052">
    <property type="entry name" value="TrpB-like_PALP_sf"/>
</dbReference>
<comment type="cofactor">
    <cofactor evidence="1">
        <name>Co(2+)</name>
        <dbReference type="ChEBI" id="CHEBI:48828"/>
    </cofactor>
</comment>
<dbReference type="SUPFAM" id="SSF55031">
    <property type="entry name" value="Bacterial exopeptidase dimerisation domain"/>
    <property type="match status" value="1"/>
</dbReference>
<keyword evidence="9" id="KW-0170">Cobalt</keyword>
<evidence type="ECO:0000256" key="3">
    <source>
        <dbReference type="ARBA" id="ARBA00005130"/>
    </source>
</evidence>
<dbReference type="OrthoDB" id="10059875at2759"/>
<evidence type="ECO:0000259" key="13">
    <source>
        <dbReference type="Pfam" id="PF07687"/>
    </source>
</evidence>
<dbReference type="Gene3D" id="3.40.50.1100">
    <property type="match status" value="2"/>
</dbReference>
<dbReference type="Gene3D" id="3.40.630.10">
    <property type="entry name" value="Zn peptidases"/>
    <property type="match status" value="1"/>
</dbReference>
<dbReference type="GO" id="GO:0009089">
    <property type="term" value="P:lysine biosynthetic process via diaminopimelate"/>
    <property type="evidence" value="ECO:0007669"/>
    <property type="project" value="UniProtKB-UniPathway"/>
</dbReference>
<evidence type="ECO:0000256" key="4">
    <source>
        <dbReference type="ARBA" id="ARBA00006247"/>
    </source>
</evidence>
<evidence type="ECO:0000259" key="12">
    <source>
        <dbReference type="Pfam" id="PF00291"/>
    </source>
</evidence>
<gene>
    <name evidence="14" type="ORF">CALVIDRAFT_520607</name>
</gene>
<reference evidence="14 15" key="1">
    <citation type="journal article" date="2016" name="Mol. Biol. Evol.">
        <title>Comparative Genomics of Early-Diverging Mushroom-Forming Fungi Provides Insights into the Origins of Lignocellulose Decay Capabilities.</title>
        <authorList>
            <person name="Nagy L.G."/>
            <person name="Riley R."/>
            <person name="Tritt A."/>
            <person name="Adam C."/>
            <person name="Daum C."/>
            <person name="Floudas D."/>
            <person name="Sun H."/>
            <person name="Yadav J.S."/>
            <person name="Pangilinan J."/>
            <person name="Larsson K.H."/>
            <person name="Matsuura K."/>
            <person name="Barry K."/>
            <person name="Labutti K."/>
            <person name="Kuo R."/>
            <person name="Ohm R.A."/>
            <person name="Bhattacharya S.S."/>
            <person name="Shirouzu T."/>
            <person name="Yoshinaga Y."/>
            <person name="Martin F.M."/>
            <person name="Grigoriev I.V."/>
            <person name="Hibbett D.S."/>
        </authorList>
    </citation>
    <scope>NUCLEOTIDE SEQUENCE [LARGE SCALE GENOMIC DNA]</scope>
    <source>
        <strain evidence="14 15">TUFC12733</strain>
    </source>
</reference>
<organism evidence="14 15">
    <name type="scientific">Calocera viscosa (strain TUFC12733)</name>
    <dbReference type="NCBI Taxonomy" id="1330018"/>
    <lineage>
        <taxon>Eukaryota</taxon>
        <taxon>Fungi</taxon>
        <taxon>Dikarya</taxon>
        <taxon>Basidiomycota</taxon>
        <taxon>Agaricomycotina</taxon>
        <taxon>Dacrymycetes</taxon>
        <taxon>Dacrymycetales</taxon>
        <taxon>Dacrymycetaceae</taxon>
        <taxon>Calocera</taxon>
    </lineage>
</organism>
<dbReference type="InterPro" id="IPR010182">
    <property type="entry name" value="ArgE/DapE"/>
</dbReference>
<comment type="similarity">
    <text evidence="4">Belongs to the peptidase M20A family.</text>
</comment>
<evidence type="ECO:0000256" key="2">
    <source>
        <dbReference type="ARBA" id="ARBA00001947"/>
    </source>
</evidence>
<dbReference type="PANTHER" id="PTHR42937">
    <property type="match status" value="1"/>
</dbReference>
<comment type="catalytic activity">
    <reaction evidence="10">
        <text>N-succinyl-(2S,6S)-2,6-diaminopimelate + H2O = (2S,6S)-2,6-diaminopimelate + succinate</text>
        <dbReference type="Rhea" id="RHEA:22608"/>
        <dbReference type="ChEBI" id="CHEBI:15377"/>
        <dbReference type="ChEBI" id="CHEBI:30031"/>
        <dbReference type="ChEBI" id="CHEBI:57609"/>
        <dbReference type="ChEBI" id="CHEBI:58087"/>
        <dbReference type="EC" id="3.5.1.18"/>
    </reaction>
</comment>
<evidence type="ECO:0000256" key="6">
    <source>
        <dbReference type="ARBA" id="ARBA00016853"/>
    </source>
</evidence>
<dbReference type="CDD" id="cd08013">
    <property type="entry name" value="M20_ArgE_DapE-like"/>
    <property type="match status" value="1"/>
</dbReference>
<comment type="pathway">
    <text evidence="3">Amino-acid biosynthesis; L-lysine biosynthesis via DAP pathway; LL-2,6-diaminopimelate from (S)-tetrahydrodipicolinate (succinylase route): step 3/3.</text>
</comment>
<dbReference type="STRING" id="1330018.A0A167I5D8"/>
<sequence length="753" mass="79058">MSSKPIPRTYVNPSASSFTTSGDPDPATRKFHEQLPGYAPTPIVSLEGVAKALGVGHVLLKNESERLGLPAFKILGASWAAYRAVAEALKLSLQVSLEELAAAANGKGLALYAATDGNHGRAVARMGKLLGIPAFIYVPKTVPLPTRGFIISEGATLQVVSGDYDMAVDKAYDDAKTPGGILIQDTSFAGYEDIPRWIVDGYTTMLLELDSQCTQSVGRPPDVIICPVGVGCLAHAVVQHYKSPHKHTRIMTVEPDTAACLRTSLRAGEMKTIPTSRTVMDGLYCGTVSSLAWPLLKGGVDVSTSVSDREAHQAVHDLLEYGVKAGPCGAAALAGLRNVTSLAPSALNLGPDTVVALLCTEGTRTYPVPLDVSLDDPVTLTQQLVRIDSSNPDLSAAGGAGEVRIAEYVAAWLAHREFEVHVLEGTPDRPSVVGVAKGSGGGKSLMFNGHIDTVTNAGYEGDPLSGEIVDGAIHGRGAFDMKGGVAACMVAAARAKGAGLRGDVILAGVADEENLSLGTEELLAAGWRADAAIISEPSYLQVTLAHRGFAWFEVQIHGKAAHGSRPELGVDAIVKAGHFLVELERLGQCLQAGEGHAFLGRGTVHAGLVKGGEEPSSYPALCTVTVERRTVPGETDAVVEAELREILDQLASTVPNFSYTLKRLTSRAPFEADTSSAFTQLVLKHVQTVLGKDPVLRAEPFWTDAALLANAGVQSVLFGVDGGGAHAAREWATVQSLEQVATALEGVVREWCA</sequence>
<feature type="compositionally biased region" description="Polar residues" evidence="11">
    <location>
        <begin position="11"/>
        <end position="22"/>
    </location>
</feature>
<dbReference type="InterPro" id="IPR001926">
    <property type="entry name" value="TrpB-like_PALP"/>
</dbReference>